<sequence length="181" mass="18738">MGNSMLAAADVREDRAGKTQGNKEGSDNNNKGYNKGGRRLCGLLAVNGGVKQRRMQGRKLAVATSGRGAAMLLVGRDGGVRQGKKKGSNIVMIGNGGCFRSTAMAEGRRRAAVLASRLWLQVTDGRQGLTAKEEAGAGGSNEGCGRLMGWEAIGSKGEGEGGVARGDCRGVIARLHHCVKG</sequence>
<dbReference type="AlphaFoldDB" id="A0A426Y5K1"/>
<protein>
    <submittedName>
        <fullName evidence="2">Uncharacterized protein</fullName>
    </submittedName>
</protein>
<organism evidence="2 3">
    <name type="scientific">Ensete ventricosum</name>
    <name type="common">Abyssinian banana</name>
    <name type="synonym">Musa ensete</name>
    <dbReference type="NCBI Taxonomy" id="4639"/>
    <lineage>
        <taxon>Eukaryota</taxon>
        <taxon>Viridiplantae</taxon>
        <taxon>Streptophyta</taxon>
        <taxon>Embryophyta</taxon>
        <taxon>Tracheophyta</taxon>
        <taxon>Spermatophyta</taxon>
        <taxon>Magnoliopsida</taxon>
        <taxon>Liliopsida</taxon>
        <taxon>Zingiberales</taxon>
        <taxon>Musaceae</taxon>
        <taxon>Ensete</taxon>
    </lineage>
</organism>
<dbReference type="EMBL" id="AMZH03014796">
    <property type="protein sequence ID" value="RRT47045.1"/>
    <property type="molecule type" value="Genomic_DNA"/>
</dbReference>
<feature type="region of interest" description="Disordered" evidence="1">
    <location>
        <begin position="1"/>
        <end position="34"/>
    </location>
</feature>
<comment type="caution">
    <text evidence="2">The sequence shown here is derived from an EMBL/GenBank/DDBJ whole genome shotgun (WGS) entry which is preliminary data.</text>
</comment>
<reference evidence="2 3" key="1">
    <citation type="journal article" date="2014" name="Agronomy (Basel)">
        <title>A Draft Genome Sequence for Ensete ventricosum, the Drought-Tolerant Tree Against Hunger.</title>
        <authorList>
            <person name="Harrison J."/>
            <person name="Moore K.A."/>
            <person name="Paszkiewicz K."/>
            <person name="Jones T."/>
            <person name="Grant M."/>
            <person name="Ambacheew D."/>
            <person name="Muzemil S."/>
            <person name="Studholme D.J."/>
        </authorList>
    </citation>
    <scope>NUCLEOTIDE SEQUENCE [LARGE SCALE GENOMIC DNA]</scope>
</reference>
<evidence type="ECO:0000313" key="3">
    <source>
        <dbReference type="Proteomes" id="UP000287651"/>
    </source>
</evidence>
<accession>A0A426Y5K1</accession>
<evidence type="ECO:0000313" key="2">
    <source>
        <dbReference type="EMBL" id="RRT47045.1"/>
    </source>
</evidence>
<proteinExistence type="predicted"/>
<evidence type="ECO:0000256" key="1">
    <source>
        <dbReference type="SAM" id="MobiDB-lite"/>
    </source>
</evidence>
<dbReference type="Proteomes" id="UP000287651">
    <property type="component" value="Unassembled WGS sequence"/>
</dbReference>
<gene>
    <name evidence="2" type="ORF">B296_00048672</name>
</gene>
<name>A0A426Y5K1_ENSVE</name>